<evidence type="ECO:0000256" key="10">
    <source>
        <dbReference type="SAM" id="Coils"/>
    </source>
</evidence>
<keyword evidence="7 9" id="KW-0496">Mitochondrion</keyword>
<name>A0A0M9WBZ6_9EURO</name>
<comment type="subcellular location">
    <subcellularLocation>
        <location evidence="1 9">Mitochondrion inner membrane</location>
    </subcellularLocation>
</comment>
<dbReference type="PIRSF" id="PIRSF007871">
    <property type="entry name" value="Cox20"/>
    <property type="match status" value="1"/>
</dbReference>
<dbReference type="GO" id="GO:0005743">
    <property type="term" value="C:mitochondrial inner membrane"/>
    <property type="evidence" value="ECO:0007669"/>
    <property type="project" value="UniProtKB-SubCell"/>
</dbReference>
<feature type="region of interest" description="Disordered" evidence="11">
    <location>
        <begin position="1"/>
        <end position="59"/>
    </location>
</feature>
<keyword evidence="4" id="KW-0812">Transmembrane</keyword>
<dbReference type="EMBL" id="LHQQ01000220">
    <property type="protein sequence ID" value="KOS39083.1"/>
    <property type="molecule type" value="Genomic_DNA"/>
</dbReference>
<dbReference type="STRING" id="229535.A0A0M9WBZ6"/>
<dbReference type="PANTHER" id="PTHR31586:SF1">
    <property type="entry name" value="CYTOCHROME C OXIDASE ASSEMBLY PROTEIN COX20, MITOCHONDRIAL"/>
    <property type="match status" value="1"/>
</dbReference>
<protein>
    <recommendedName>
        <fullName evidence="3 9">Cytochrome c oxidase assembly protein COX20, mitochondrial</fullName>
    </recommendedName>
</protein>
<evidence type="ECO:0000256" key="6">
    <source>
        <dbReference type="ARBA" id="ARBA00022989"/>
    </source>
</evidence>
<accession>A0A0M9WBZ6</accession>
<dbReference type="AlphaFoldDB" id="A0A0M9WBZ6"/>
<evidence type="ECO:0000256" key="3">
    <source>
        <dbReference type="ARBA" id="ARBA00017689"/>
    </source>
</evidence>
<keyword evidence="10" id="KW-0175">Coiled coil</keyword>
<sequence length="216" mass="24035">MKTASGNLFYTTMAEDSRDPSSLPEAGSNTQTPNDLADSQKQKHNPSQSQTGKLWDAFGNPEEPANALAKATYKPRGKNPKDVPYSEIIGTFPVSEMSTLHKRPCARESLLTGIGVGFGVGGLRGVLKGRYYLWSAGNWAVGMFAISSLASYEYCRWRRNNELSGMAEALDLMNQLKAKKQREKDTAEEEAALRARLAEEERKSKSWTNPSNYKFW</sequence>
<gene>
    <name evidence="12" type="ORF">ACN38_g10084</name>
</gene>
<keyword evidence="13" id="KW-1185">Reference proteome</keyword>
<keyword evidence="5 9" id="KW-0999">Mitochondrion inner membrane</keyword>
<dbReference type="GO" id="GO:0033617">
    <property type="term" value="P:mitochondrial respiratory chain complex IV assembly"/>
    <property type="evidence" value="ECO:0007669"/>
    <property type="project" value="InterPro"/>
</dbReference>
<evidence type="ECO:0000313" key="13">
    <source>
        <dbReference type="Proteomes" id="UP000037696"/>
    </source>
</evidence>
<feature type="coiled-coil region" evidence="10">
    <location>
        <begin position="166"/>
        <end position="203"/>
    </location>
</feature>
<organism evidence="12 13">
    <name type="scientific">Penicillium nordicum</name>
    <dbReference type="NCBI Taxonomy" id="229535"/>
    <lineage>
        <taxon>Eukaryota</taxon>
        <taxon>Fungi</taxon>
        <taxon>Dikarya</taxon>
        <taxon>Ascomycota</taxon>
        <taxon>Pezizomycotina</taxon>
        <taxon>Eurotiomycetes</taxon>
        <taxon>Eurotiomycetidae</taxon>
        <taxon>Eurotiales</taxon>
        <taxon>Aspergillaceae</taxon>
        <taxon>Penicillium</taxon>
    </lineage>
</organism>
<dbReference type="InterPro" id="IPR022533">
    <property type="entry name" value="Cox20"/>
</dbReference>
<feature type="compositionally biased region" description="Polar residues" evidence="11">
    <location>
        <begin position="27"/>
        <end position="52"/>
    </location>
</feature>
<evidence type="ECO:0000313" key="12">
    <source>
        <dbReference type="EMBL" id="KOS39083.1"/>
    </source>
</evidence>
<dbReference type="Pfam" id="PF12597">
    <property type="entry name" value="Cox20"/>
    <property type="match status" value="1"/>
</dbReference>
<dbReference type="Proteomes" id="UP000037696">
    <property type="component" value="Unassembled WGS sequence"/>
</dbReference>
<comment type="caution">
    <text evidence="12">The sequence shown here is derived from an EMBL/GenBank/DDBJ whole genome shotgun (WGS) entry which is preliminary data.</text>
</comment>
<evidence type="ECO:0000256" key="7">
    <source>
        <dbReference type="ARBA" id="ARBA00023128"/>
    </source>
</evidence>
<dbReference type="PANTHER" id="PTHR31586">
    <property type="entry name" value="CYTOCHROME C OXIDASE PROTEIN 20"/>
    <property type="match status" value="1"/>
</dbReference>
<evidence type="ECO:0000256" key="8">
    <source>
        <dbReference type="ARBA" id="ARBA00023136"/>
    </source>
</evidence>
<comment type="function">
    <text evidence="9">Involved in the assembly of the cytochrome c oxidase complex.</text>
</comment>
<dbReference type="OrthoDB" id="14603at2759"/>
<evidence type="ECO:0000256" key="5">
    <source>
        <dbReference type="ARBA" id="ARBA00022792"/>
    </source>
</evidence>
<proteinExistence type="inferred from homology"/>
<evidence type="ECO:0000256" key="11">
    <source>
        <dbReference type="SAM" id="MobiDB-lite"/>
    </source>
</evidence>
<comment type="similarity">
    <text evidence="2 9">Belongs to the COX20 family.</text>
</comment>
<reference evidence="12 13" key="1">
    <citation type="submission" date="2015-08" db="EMBL/GenBank/DDBJ databases">
        <title>Genome sequencing of Penicillium nordicum.</title>
        <authorList>
            <person name="Nguyen H.D."/>
            <person name="Seifert K.A."/>
        </authorList>
    </citation>
    <scope>NUCLEOTIDE SEQUENCE [LARGE SCALE GENOMIC DNA]</scope>
    <source>
        <strain evidence="12 13">DAOMC 185683</strain>
    </source>
</reference>
<feature type="compositionally biased region" description="Polar residues" evidence="11">
    <location>
        <begin position="1"/>
        <end position="10"/>
    </location>
</feature>
<evidence type="ECO:0000256" key="2">
    <source>
        <dbReference type="ARBA" id="ARBA00009575"/>
    </source>
</evidence>
<keyword evidence="6" id="KW-1133">Transmembrane helix</keyword>
<evidence type="ECO:0000256" key="9">
    <source>
        <dbReference type="PIRNR" id="PIRNR007871"/>
    </source>
</evidence>
<keyword evidence="8 9" id="KW-0472">Membrane</keyword>
<evidence type="ECO:0000256" key="1">
    <source>
        <dbReference type="ARBA" id="ARBA00004273"/>
    </source>
</evidence>
<evidence type="ECO:0000256" key="4">
    <source>
        <dbReference type="ARBA" id="ARBA00022692"/>
    </source>
</evidence>